<dbReference type="Proteomes" id="UP000261560">
    <property type="component" value="Unplaced"/>
</dbReference>
<evidence type="ECO:0000256" key="1">
    <source>
        <dbReference type="SAM" id="Coils"/>
    </source>
</evidence>
<organism evidence="2 3">
    <name type="scientific">Oryzias melastigma</name>
    <name type="common">Marine medaka</name>
    <dbReference type="NCBI Taxonomy" id="30732"/>
    <lineage>
        <taxon>Eukaryota</taxon>
        <taxon>Metazoa</taxon>
        <taxon>Chordata</taxon>
        <taxon>Craniata</taxon>
        <taxon>Vertebrata</taxon>
        <taxon>Euteleostomi</taxon>
        <taxon>Actinopterygii</taxon>
        <taxon>Neopterygii</taxon>
        <taxon>Teleostei</taxon>
        <taxon>Neoteleostei</taxon>
        <taxon>Acanthomorphata</taxon>
        <taxon>Ovalentaria</taxon>
        <taxon>Atherinomorphae</taxon>
        <taxon>Beloniformes</taxon>
        <taxon>Adrianichthyidae</taxon>
        <taxon>Oryziinae</taxon>
        <taxon>Oryzias</taxon>
    </lineage>
</organism>
<accession>A0A3B3DZU2</accession>
<dbReference type="PANTHER" id="PTHR37476:SF1">
    <property type="entry name" value="COILED-COIL DOMAIN-CONTAINING PROTEIN 171"/>
    <property type="match status" value="1"/>
</dbReference>
<dbReference type="AlphaFoldDB" id="A0A3B3DZU2"/>
<dbReference type="PANTHER" id="PTHR37476">
    <property type="entry name" value="COILED-COIL DOMAIN-CONTAINING PROTEIN 171"/>
    <property type="match status" value="1"/>
</dbReference>
<keyword evidence="3" id="KW-1185">Reference proteome</keyword>
<dbReference type="GeneTree" id="ENSGT00940000167699"/>
<reference evidence="2" key="2">
    <citation type="submission" date="2025-09" db="UniProtKB">
        <authorList>
            <consortium name="Ensembl"/>
        </authorList>
    </citation>
    <scope>IDENTIFICATION</scope>
</reference>
<evidence type="ECO:0000313" key="3">
    <source>
        <dbReference type="Proteomes" id="UP000261560"/>
    </source>
</evidence>
<protein>
    <submittedName>
        <fullName evidence="2">Coiled-coil domain containing 171</fullName>
    </submittedName>
</protein>
<keyword evidence="1" id="KW-0175">Coiled coil</keyword>
<reference evidence="2" key="1">
    <citation type="submission" date="2025-08" db="UniProtKB">
        <authorList>
            <consortium name="Ensembl"/>
        </authorList>
    </citation>
    <scope>IDENTIFICATION</scope>
</reference>
<sequence length="403" mass="45665">ILGDFTWEELCGVISEQAEQLTSDLQEANRQVRGGSITDYSCKDRSLRLRDLQRSQETTLTQLEERVRRREEAWRRRHTQTQKVVVLFVSCCVFLMFVQLCRSQCVALRDHASSLEQRCSSLTSDLSGAQKERSSSLLACALLSGALSHAHRRLSALSQQKRLLCRRLEEKEQLEEEVRRLAEALGGENEEQDKGGRTALRRWRRSMCAVLVARRWSLLARKTQVVFRVERGGATVCVCADPATAATKGQDSSQTDGVCARWLQSQQLSSAVLASMSDLRGALTLSGNHTLEDPHPSQTEEIKNISLFLTPEALVSTLQQHFLLFSQRLHSAEVERRSLRVEVANLKRGLRRETEFLLKKSQADQTALNSYHYGSCFSLFIKCFTFLPPSPVSCVWVHYNSMM</sequence>
<dbReference type="Ensembl" id="ENSOMET00000029469.1">
    <property type="protein sequence ID" value="ENSOMEP00000034969.1"/>
    <property type="gene ID" value="ENSOMEG00000021917.1"/>
</dbReference>
<proteinExistence type="predicted"/>
<evidence type="ECO:0000313" key="2">
    <source>
        <dbReference type="Ensembl" id="ENSOMEP00000034969.1"/>
    </source>
</evidence>
<feature type="coiled-coil region" evidence="1">
    <location>
        <begin position="112"/>
        <end position="191"/>
    </location>
</feature>
<name>A0A3B3DZU2_ORYME</name>